<evidence type="ECO:0000256" key="5">
    <source>
        <dbReference type="ARBA" id="ARBA00023136"/>
    </source>
</evidence>
<keyword evidence="3 7" id="KW-0812">Transmembrane</keyword>
<organism evidence="8">
    <name type="scientific">Aceria tosichella</name>
    <name type="common">wheat curl mite</name>
    <dbReference type="NCBI Taxonomy" id="561515"/>
    <lineage>
        <taxon>Eukaryota</taxon>
        <taxon>Metazoa</taxon>
        <taxon>Ecdysozoa</taxon>
        <taxon>Arthropoda</taxon>
        <taxon>Chelicerata</taxon>
        <taxon>Arachnida</taxon>
        <taxon>Acari</taxon>
        <taxon>Acariformes</taxon>
        <taxon>Trombidiformes</taxon>
        <taxon>Prostigmata</taxon>
        <taxon>Eupodina</taxon>
        <taxon>Eriophyoidea</taxon>
        <taxon>Eriophyidae</taxon>
        <taxon>Eriophyinae</taxon>
        <taxon>Aceriini</taxon>
        <taxon>Aceria</taxon>
    </lineage>
</organism>
<evidence type="ECO:0000256" key="7">
    <source>
        <dbReference type="RuleBase" id="RU361218"/>
    </source>
</evidence>
<comment type="subcellular location">
    <subcellularLocation>
        <location evidence="1 7">Membrane</location>
        <topology evidence="1 7">Multi-pass membrane protein</topology>
    </subcellularLocation>
</comment>
<gene>
    <name evidence="8" type="primary">Tspan1</name>
    <name evidence="8" type="ORF">g.18366</name>
</gene>
<evidence type="ECO:0000313" key="8">
    <source>
        <dbReference type="EMBL" id="MDE52441.1"/>
    </source>
</evidence>
<feature type="transmembrane region" description="Helical" evidence="7">
    <location>
        <begin position="12"/>
        <end position="35"/>
    </location>
</feature>
<dbReference type="Pfam" id="PF00335">
    <property type="entry name" value="Tetraspanin"/>
    <property type="match status" value="1"/>
</dbReference>
<dbReference type="EMBL" id="GGYP01007670">
    <property type="protein sequence ID" value="MDE52441.1"/>
    <property type="molecule type" value="Transcribed_RNA"/>
</dbReference>
<feature type="transmembrane region" description="Helical" evidence="7">
    <location>
        <begin position="50"/>
        <end position="70"/>
    </location>
</feature>
<keyword evidence="6" id="KW-1015">Disulfide bond</keyword>
<dbReference type="PRINTS" id="PR00259">
    <property type="entry name" value="TMFOUR"/>
</dbReference>
<feature type="transmembrane region" description="Helical" evidence="7">
    <location>
        <begin position="203"/>
        <end position="229"/>
    </location>
</feature>
<comment type="similarity">
    <text evidence="2 7">Belongs to the tetraspanin (TM4SF) family.</text>
</comment>
<accession>A0A6G1SQG3</accession>
<name>A0A6G1SQG3_9ACAR</name>
<dbReference type="GO" id="GO:0005886">
    <property type="term" value="C:plasma membrane"/>
    <property type="evidence" value="ECO:0007669"/>
    <property type="project" value="TreeGrafter"/>
</dbReference>
<reference evidence="8" key="1">
    <citation type="submission" date="2018-10" db="EMBL/GenBank/DDBJ databases">
        <title>Transcriptome assembly of Aceria tosichella (Wheat curl mite) Type 2.</title>
        <authorList>
            <person name="Scully E.D."/>
            <person name="Geib S.M."/>
            <person name="Palmer N.A."/>
            <person name="Gupta A.K."/>
            <person name="Sarath G."/>
            <person name="Tatineni S."/>
        </authorList>
    </citation>
    <scope>NUCLEOTIDE SEQUENCE</scope>
    <source>
        <strain evidence="8">LincolnNE</strain>
    </source>
</reference>
<dbReference type="InterPro" id="IPR000301">
    <property type="entry name" value="Tetraspanin_animals"/>
</dbReference>
<dbReference type="PIRSF" id="PIRSF002419">
    <property type="entry name" value="Tetraspanin"/>
    <property type="match status" value="1"/>
</dbReference>
<evidence type="ECO:0000256" key="4">
    <source>
        <dbReference type="ARBA" id="ARBA00022989"/>
    </source>
</evidence>
<evidence type="ECO:0000256" key="1">
    <source>
        <dbReference type="ARBA" id="ARBA00004141"/>
    </source>
</evidence>
<dbReference type="InterPro" id="IPR018499">
    <property type="entry name" value="Tetraspanin/Peripherin"/>
</dbReference>
<feature type="transmembrane region" description="Helical" evidence="7">
    <location>
        <begin position="82"/>
        <end position="106"/>
    </location>
</feature>
<sequence length="258" mass="28885">MGCMKVIVRHFVGLLAFFTWLSGTIIIAICLWTIATSSNFNQLIDGKLPVTYFTLGFGGLLFLNGLLGWTGASKKNSILLKLFIILSFLIVLAEIGAVITICIFKANSGQLIDQTWQELNKKSHNIIQEQLICCGLNGPNDYDSSRDIDQSCFYREPDLPKNVGENGLVISEDPPPSNFAKERKINQIGCRSKLTDWFFDNRLLVLAIIGSLLMYQIITMLLTSAAISLGRRRRDDDSFEELETGSNHHLHHHGATYM</sequence>
<dbReference type="PANTHER" id="PTHR19282">
    <property type="entry name" value="TETRASPANIN"/>
    <property type="match status" value="1"/>
</dbReference>
<protein>
    <recommendedName>
        <fullName evidence="7">Tetraspanin</fullName>
    </recommendedName>
</protein>
<keyword evidence="4 7" id="KW-1133">Transmembrane helix</keyword>
<dbReference type="SUPFAM" id="SSF48652">
    <property type="entry name" value="Tetraspanin"/>
    <property type="match status" value="1"/>
</dbReference>
<dbReference type="AlphaFoldDB" id="A0A6G1SQG3"/>
<dbReference type="Gene3D" id="1.10.1450.10">
    <property type="entry name" value="Tetraspanin"/>
    <property type="match status" value="1"/>
</dbReference>
<dbReference type="PANTHER" id="PTHR19282:SF551">
    <property type="entry name" value="RE08073P-RELATED"/>
    <property type="match status" value="1"/>
</dbReference>
<dbReference type="InterPro" id="IPR008952">
    <property type="entry name" value="Tetraspanin_EC2_sf"/>
</dbReference>
<evidence type="ECO:0000256" key="2">
    <source>
        <dbReference type="ARBA" id="ARBA00006840"/>
    </source>
</evidence>
<evidence type="ECO:0000256" key="6">
    <source>
        <dbReference type="PIRSR" id="PIRSR002419-1"/>
    </source>
</evidence>
<keyword evidence="5 7" id="KW-0472">Membrane</keyword>
<feature type="disulfide bond" evidence="6">
    <location>
        <begin position="134"/>
        <end position="152"/>
    </location>
</feature>
<evidence type="ECO:0000256" key="3">
    <source>
        <dbReference type="ARBA" id="ARBA00022692"/>
    </source>
</evidence>
<proteinExistence type="inferred from homology"/>